<sequence length="157" mass="17187">MKKGIILTSIAALGILSSCSTTKAIIATETQVRGDWTVTDVQLQGATGTVAATVFDEAPYQCYRGSQWHLIQNNNSGTYTLTGGANCPSGTNAIKWTITDDGANKYFNFKRVNNEKAKNVVSGYRMRIQNVSDTQMTLVQDVSFEGKLINIVYYLSK</sequence>
<reference evidence="2 3" key="1">
    <citation type="journal article" date="2011" name="Stand. Genomic Sci.">
        <title>Complete genome sequence of Weeksella virosa type strain (9751).</title>
        <authorList>
            <person name="Lang E."/>
            <person name="Teshima H."/>
            <person name="Lucas S."/>
            <person name="Lapidus A."/>
            <person name="Hammon N."/>
            <person name="Deshpande S."/>
            <person name="Nolan M."/>
            <person name="Cheng J.F."/>
            <person name="Pitluck S."/>
            <person name="Liolios K."/>
            <person name="Pagani I."/>
            <person name="Mikhailova N."/>
            <person name="Ivanova N."/>
            <person name="Mavromatis K."/>
            <person name="Pati A."/>
            <person name="Tapia R."/>
            <person name="Han C."/>
            <person name="Goodwin L."/>
            <person name="Chen A."/>
            <person name="Palaniappan K."/>
            <person name="Land M."/>
            <person name="Hauser L."/>
            <person name="Chang Y.J."/>
            <person name="Jeffries C.D."/>
            <person name="Brambilla E.M."/>
            <person name="Kopitz M."/>
            <person name="Rohde M."/>
            <person name="Goker M."/>
            <person name="Tindall B.J."/>
            <person name="Detter J.C."/>
            <person name="Woyke T."/>
            <person name="Bristow J."/>
            <person name="Eisen J.A."/>
            <person name="Markowitz V."/>
            <person name="Hugenholtz P."/>
            <person name="Klenk H.P."/>
            <person name="Kyrpides N.C."/>
        </authorList>
    </citation>
    <scope>NUCLEOTIDE SEQUENCE [LARGE SCALE GENOMIC DNA]</scope>
    <source>
        <strain evidence="3">ATCC 43766 / DSM 16922 / JCM 21250 / NBRC 16016 / NCTC 11634 / CL345/78</strain>
    </source>
</reference>
<dbReference type="AlphaFoldDB" id="F0P205"/>
<dbReference type="OrthoDB" id="1121756at2"/>
<keyword evidence="1" id="KW-0732">Signal</keyword>
<dbReference type="eggNOG" id="ENOG502ZSBD">
    <property type="taxonomic scope" value="Bacteria"/>
</dbReference>
<feature type="chain" id="PRO_5003253725" description="Lipocalin-like domain-containing protein" evidence="1">
    <location>
        <begin position="24"/>
        <end position="157"/>
    </location>
</feature>
<name>F0P205_WEEVC</name>
<dbReference type="Proteomes" id="UP000008641">
    <property type="component" value="Chromosome"/>
</dbReference>
<evidence type="ECO:0008006" key="4">
    <source>
        <dbReference type="Google" id="ProtNLM"/>
    </source>
</evidence>
<gene>
    <name evidence="2" type="ordered locus">Weevi_1006</name>
</gene>
<dbReference type="KEGG" id="wvi:Weevi_1006"/>
<dbReference type="PROSITE" id="PS51257">
    <property type="entry name" value="PROKAR_LIPOPROTEIN"/>
    <property type="match status" value="1"/>
</dbReference>
<evidence type="ECO:0000256" key="1">
    <source>
        <dbReference type="SAM" id="SignalP"/>
    </source>
</evidence>
<proteinExistence type="predicted"/>
<dbReference type="STRING" id="865938.Weevi_1006"/>
<feature type="signal peptide" evidence="1">
    <location>
        <begin position="1"/>
        <end position="23"/>
    </location>
</feature>
<organism evidence="2 3">
    <name type="scientific">Weeksella virosa (strain ATCC 43766 / DSM 16922 / JCM 21250 / CCUG 30538 / CDC 9751 / IAM 14551 / NBRC 16016 / NCTC 11634 / CL345/78)</name>
    <dbReference type="NCBI Taxonomy" id="865938"/>
    <lineage>
        <taxon>Bacteria</taxon>
        <taxon>Pseudomonadati</taxon>
        <taxon>Bacteroidota</taxon>
        <taxon>Flavobacteriia</taxon>
        <taxon>Flavobacteriales</taxon>
        <taxon>Weeksellaceae</taxon>
        <taxon>Weeksella</taxon>
    </lineage>
</organism>
<dbReference type="EMBL" id="CP002455">
    <property type="protein sequence ID" value="ADX67715.1"/>
    <property type="molecule type" value="Genomic_DNA"/>
</dbReference>
<dbReference type="HOGENOM" id="CLU_123905_1_0_10"/>
<keyword evidence="3" id="KW-1185">Reference proteome</keyword>
<evidence type="ECO:0000313" key="2">
    <source>
        <dbReference type="EMBL" id="ADX67715.1"/>
    </source>
</evidence>
<protein>
    <recommendedName>
        <fullName evidence="4">Lipocalin-like domain-containing protein</fullName>
    </recommendedName>
</protein>
<accession>F0P205</accession>
<evidence type="ECO:0000313" key="3">
    <source>
        <dbReference type="Proteomes" id="UP000008641"/>
    </source>
</evidence>
<reference evidence="3" key="2">
    <citation type="journal article" date="2011" name="Stand. Genomic Sci.">
        <title>Complete genome sequence of Weeksella virosa type strain (9751T).</title>
        <authorList>
            <person name="Lang E."/>
            <person name="Teshima H."/>
            <person name="Lucas S."/>
            <person name="Lapidus A."/>
            <person name="Hammon N."/>
            <person name="Deshpande S."/>
            <person name="Nolan M."/>
            <person name="Cheng J."/>
            <person name="Pitluck S."/>
            <person name="Liolios K."/>
            <person name="Pagani I."/>
            <person name="Mikhailova N."/>
            <person name="Ivanova N."/>
            <person name="Mavromatis K."/>
            <person name="Pati A."/>
            <person name="Tapia R."/>
            <person name="Han C."/>
            <person name="Goodwin L."/>
            <person name="Chen A."/>
            <person name="Palaniappan K."/>
            <person name="Land M."/>
            <person name="Hauser L."/>
            <person name="Chang Y."/>
            <person name="Jeffries C."/>
            <person name="Brambilla E."/>
            <person name="Kopitz M."/>
            <person name="Rohde M."/>
            <person name="Goker M."/>
            <person name="Tindall B."/>
            <person name="Detter J."/>
            <person name="Woyke T."/>
            <person name="Bristow J."/>
            <person name="Eisen J."/>
            <person name="Markowitz V."/>
            <person name="Hugenholtz P."/>
            <person name="Klenk H."/>
            <person name="Kyrpides N."/>
        </authorList>
    </citation>
    <scope>NUCLEOTIDE SEQUENCE [LARGE SCALE GENOMIC DNA]</scope>
    <source>
        <strain evidence="3">ATCC 43766 / DSM 16922 / JCM 21250 / NBRC 16016 / NCTC 11634 / CL345/78</strain>
    </source>
</reference>
<dbReference type="RefSeq" id="WP_013598105.1">
    <property type="nucleotide sequence ID" value="NC_015144.1"/>
</dbReference>